<reference evidence="1" key="1">
    <citation type="journal article" date="2020" name="Stud. Mycol.">
        <title>101 Dothideomycetes genomes: a test case for predicting lifestyles and emergence of pathogens.</title>
        <authorList>
            <person name="Haridas S."/>
            <person name="Albert R."/>
            <person name="Binder M."/>
            <person name="Bloem J."/>
            <person name="Labutti K."/>
            <person name="Salamov A."/>
            <person name="Andreopoulos B."/>
            <person name="Baker S."/>
            <person name="Barry K."/>
            <person name="Bills G."/>
            <person name="Bluhm B."/>
            <person name="Cannon C."/>
            <person name="Castanera R."/>
            <person name="Culley D."/>
            <person name="Daum C."/>
            <person name="Ezra D."/>
            <person name="Gonzalez J."/>
            <person name="Henrissat B."/>
            <person name="Kuo A."/>
            <person name="Liang C."/>
            <person name="Lipzen A."/>
            <person name="Lutzoni F."/>
            <person name="Magnuson J."/>
            <person name="Mondo S."/>
            <person name="Nolan M."/>
            <person name="Ohm R."/>
            <person name="Pangilinan J."/>
            <person name="Park H.-J."/>
            <person name="Ramirez L."/>
            <person name="Alfaro M."/>
            <person name="Sun H."/>
            <person name="Tritt A."/>
            <person name="Yoshinaga Y."/>
            <person name="Zwiers L.-H."/>
            <person name="Turgeon B."/>
            <person name="Goodwin S."/>
            <person name="Spatafora J."/>
            <person name="Crous P."/>
            <person name="Grigoriev I."/>
        </authorList>
    </citation>
    <scope>NUCLEOTIDE SEQUENCE</scope>
    <source>
        <strain evidence="1">CBS 161.51</strain>
    </source>
</reference>
<proteinExistence type="predicted"/>
<keyword evidence="2" id="KW-1185">Reference proteome</keyword>
<protein>
    <submittedName>
        <fullName evidence="1">Uncharacterized protein</fullName>
    </submittedName>
</protein>
<dbReference type="EMBL" id="ML975999">
    <property type="protein sequence ID" value="KAF1947270.1"/>
    <property type="molecule type" value="Genomic_DNA"/>
</dbReference>
<dbReference type="Proteomes" id="UP000800038">
    <property type="component" value="Unassembled WGS sequence"/>
</dbReference>
<evidence type="ECO:0000313" key="2">
    <source>
        <dbReference type="Proteomes" id="UP000800038"/>
    </source>
</evidence>
<name>A0A6A5T515_9PLEO</name>
<gene>
    <name evidence="1" type="ORF">EJ02DRAFT_139085</name>
</gene>
<sequence length="112" mass="12584">MSHLPTWRVIPSVNSSANVVLGCAILPLRVVRLSQCSGLARFGSAGQTFLASGMVLSRHPESYESILRNRYCPSNRMPFPVLWFIRSFVVRVQILAESYELAPRVSFCLVRD</sequence>
<accession>A0A6A5T515</accession>
<dbReference type="AlphaFoldDB" id="A0A6A5T515"/>
<evidence type="ECO:0000313" key="1">
    <source>
        <dbReference type="EMBL" id="KAF1947270.1"/>
    </source>
</evidence>
<organism evidence="1 2">
    <name type="scientific">Clathrospora elynae</name>
    <dbReference type="NCBI Taxonomy" id="706981"/>
    <lineage>
        <taxon>Eukaryota</taxon>
        <taxon>Fungi</taxon>
        <taxon>Dikarya</taxon>
        <taxon>Ascomycota</taxon>
        <taxon>Pezizomycotina</taxon>
        <taxon>Dothideomycetes</taxon>
        <taxon>Pleosporomycetidae</taxon>
        <taxon>Pleosporales</taxon>
        <taxon>Diademaceae</taxon>
        <taxon>Clathrospora</taxon>
    </lineage>
</organism>